<comment type="caution">
    <text evidence="1">The sequence shown here is derived from an EMBL/GenBank/DDBJ whole genome shotgun (WGS) entry which is preliminary data.</text>
</comment>
<reference evidence="2" key="1">
    <citation type="journal article" date="2019" name="Int. J. Syst. Evol. Microbiol.">
        <title>The Global Catalogue of Microorganisms (GCM) 10K type strain sequencing project: providing services to taxonomists for standard genome sequencing and annotation.</title>
        <authorList>
            <consortium name="The Broad Institute Genomics Platform"/>
            <consortium name="The Broad Institute Genome Sequencing Center for Infectious Disease"/>
            <person name="Wu L."/>
            <person name="Ma J."/>
        </authorList>
    </citation>
    <scope>NUCLEOTIDE SEQUENCE [LARGE SCALE GENOMIC DNA]</scope>
    <source>
        <strain evidence="2">CGMCC 4.7035</strain>
    </source>
</reference>
<keyword evidence="2" id="KW-1185">Reference proteome</keyword>
<dbReference type="Pfam" id="PF13710">
    <property type="entry name" value="ACT_5"/>
    <property type="match status" value="1"/>
</dbReference>
<evidence type="ECO:0000313" key="2">
    <source>
        <dbReference type="Proteomes" id="UP001595701"/>
    </source>
</evidence>
<proteinExistence type="predicted"/>
<organism evidence="1 2">
    <name type="scientific">Streptomyces yaanensis</name>
    <dbReference type="NCBI Taxonomy" id="1142239"/>
    <lineage>
        <taxon>Bacteria</taxon>
        <taxon>Bacillati</taxon>
        <taxon>Actinomycetota</taxon>
        <taxon>Actinomycetes</taxon>
        <taxon>Kitasatosporales</taxon>
        <taxon>Streptomycetaceae</taxon>
        <taxon>Streptomyces</taxon>
    </lineage>
</organism>
<sequence>MTPLPEAAITVSAVRPLDTLLRVAEEARLRRHVRVLTLSLQAMPTTGGSEIALHVQGGHRDVELLCARLRRLVDVRTVMAVPR</sequence>
<name>A0ABV7SKE5_9ACTN</name>
<gene>
    <name evidence="1" type="ORF">ACFOZ0_29975</name>
</gene>
<evidence type="ECO:0000313" key="1">
    <source>
        <dbReference type="EMBL" id="MFC3577427.1"/>
    </source>
</evidence>
<dbReference type="RefSeq" id="WP_310773473.1">
    <property type="nucleotide sequence ID" value="NZ_JBHRWR010000033.1"/>
</dbReference>
<dbReference type="Proteomes" id="UP001595701">
    <property type="component" value="Unassembled WGS sequence"/>
</dbReference>
<accession>A0ABV7SKE5</accession>
<dbReference type="EMBL" id="JBHRWR010000033">
    <property type="protein sequence ID" value="MFC3577427.1"/>
    <property type="molecule type" value="Genomic_DNA"/>
</dbReference>
<protein>
    <submittedName>
        <fullName evidence="1">ACT domain-containing protein</fullName>
    </submittedName>
</protein>